<evidence type="ECO:0000259" key="2">
    <source>
        <dbReference type="Pfam" id="PF00534"/>
    </source>
</evidence>
<reference evidence="3" key="1">
    <citation type="journal article" date="2020" name="Nature">
        <title>Giant virus diversity and host interactions through global metagenomics.</title>
        <authorList>
            <person name="Schulz F."/>
            <person name="Roux S."/>
            <person name="Paez-Espino D."/>
            <person name="Jungbluth S."/>
            <person name="Walsh D.A."/>
            <person name="Denef V.J."/>
            <person name="McMahon K.D."/>
            <person name="Konstantinidis K.T."/>
            <person name="Eloe-Fadrosh E.A."/>
            <person name="Kyrpides N.C."/>
            <person name="Woyke T."/>
        </authorList>
    </citation>
    <scope>NUCLEOTIDE SEQUENCE</scope>
    <source>
        <strain evidence="3">GVMAG-S-ERX555967-131</strain>
    </source>
</reference>
<dbReference type="SUPFAM" id="SSF53756">
    <property type="entry name" value="UDP-Glycosyltransferase/glycogen phosphorylase"/>
    <property type="match status" value="1"/>
</dbReference>
<dbReference type="Gene3D" id="3.90.550.10">
    <property type="entry name" value="Spore Coat Polysaccharide Biosynthesis Protein SpsA, Chain A"/>
    <property type="match status" value="1"/>
</dbReference>
<dbReference type="AlphaFoldDB" id="A0A6C0F9D3"/>
<dbReference type="Gene3D" id="3.40.50.2000">
    <property type="entry name" value="Glycogen Phosphorylase B"/>
    <property type="match status" value="2"/>
</dbReference>
<feature type="domain" description="Glycosyl transferase family 1" evidence="2">
    <location>
        <begin position="540"/>
        <end position="621"/>
    </location>
</feature>
<organism evidence="3">
    <name type="scientific">viral metagenome</name>
    <dbReference type="NCBI Taxonomy" id="1070528"/>
    <lineage>
        <taxon>unclassified sequences</taxon>
        <taxon>metagenomes</taxon>
        <taxon>organismal metagenomes</taxon>
    </lineage>
</organism>
<name>A0A6C0F9D3_9ZZZZ</name>
<protein>
    <recommendedName>
        <fullName evidence="2">Glycosyl transferase family 1 domain-containing protein</fullName>
    </recommendedName>
</protein>
<dbReference type="PANTHER" id="PTHR46401:SF2">
    <property type="entry name" value="GLYCOSYLTRANSFERASE WBBK-RELATED"/>
    <property type="match status" value="1"/>
</dbReference>
<dbReference type="InterPro" id="IPR001296">
    <property type="entry name" value="Glyco_trans_1"/>
</dbReference>
<proteinExistence type="predicted"/>
<sequence length="699" mass="83007">MKRFVIMILTSGNIDILEISIWAAEMQIEKDYDIYVIVNSTNEEYYDEVISMCNKKFWGKIKNIINTESNGKPGKGHNEVLKIFSQTRYEYVVICDGDDFLYSTALYRIKKVLEEKMYDVIMLMGNCSRLRLSGYECETEGVNGNILYKWSDKINIENNLYNSIDTEYNNALATPCRFVVASRKYVRDNLNIYDEKMYIYDDYNVFLNVYDNYINQKNEICFMSDSYIYLYNYKNEGSASNTSIEQKQRADHERYKEYDISKLDVSKVKIKVNNLLNEEEDKYSELFKKKINKKCVLYNLKKERYHETKVEYTDILIIDNGMEWNYNTINEKSLRGTENAIYQLAMQLSNGRNTAVLTKGGIKKRINNNLVFDDINNLTKYECKIMIHQGWALIDIKNRYKNVKHILYLHHDINVEYMKTSFKKSDNENIWKYIFVSKWQRDRYIKYFNVEKEKCYVMQNGINPKFIKEPKEKIKKNHLIYVASPYRGLINLVPMMNVIMKYIPDIKLRVFSGFYIENTKNEEIKMDCFENMELSRLDNYYKKIYISLIKHENIEFYGSVSQNALLKHLKESMILFYPCTYPETCCTSIVEAMACRCFVVSSDIGALRETSNEKAYLYDPCIEWVNEFNYSVEEAATKPINVSTLSEAYTKEILEKTIELLQKYYSEESQLYLDEQEMYVKENGMWEEKVRQLINELNA</sequence>
<accession>A0A6C0F9D3</accession>
<dbReference type="GO" id="GO:0016757">
    <property type="term" value="F:glycosyltransferase activity"/>
    <property type="evidence" value="ECO:0007669"/>
    <property type="project" value="InterPro"/>
</dbReference>
<dbReference type="GO" id="GO:0009103">
    <property type="term" value="P:lipopolysaccharide biosynthetic process"/>
    <property type="evidence" value="ECO:0007669"/>
    <property type="project" value="TreeGrafter"/>
</dbReference>
<dbReference type="CDD" id="cd00761">
    <property type="entry name" value="Glyco_tranf_GTA_type"/>
    <property type="match status" value="1"/>
</dbReference>
<dbReference type="Pfam" id="PF00534">
    <property type="entry name" value="Glycos_transf_1"/>
    <property type="match status" value="1"/>
</dbReference>
<dbReference type="PANTHER" id="PTHR46401">
    <property type="entry name" value="GLYCOSYLTRANSFERASE WBBK-RELATED"/>
    <property type="match status" value="1"/>
</dbReference>
<evidence type="ECO:0000313" key="3">
    <source>
        <dbReference type="EMBL" id="QHT37179.1"/>
    </source>
</evidence>
<keyword evidence="1" id="KW-0808">Transferase</keyword>
<dbReference type="SUPFAM" id="SSF53448">
    <property type="entry name" value="Nucleotide-diphospho-sugar transferases"/>
    <property type="match status" value="1"/>
</dbReference>
<dbReference type="EMBL" id="MN738790">
    <property type="protein sequence ID" value="QHT37179.1"/>
    <property type="molecule type" value="Genomic_DNA"/>
</dbReference>
<evidence type="ECO:0000256" key="1">
    <source>
        <dbReference type="ARBA" id="ARBA00022679"/>
    </source>
</evidence>
<dbReference type="InterPro" id="IPR029044">
    <property type="entry name" value="Nucleotide-diphossugar_trans"/>
</dbReference>